<feature type="non-terminal residue" evidence="1">
    <location>
        <position position="478"/>
    </location>
</feature>
<keyword evidence="2" id="KW-1185">Reference proteome</keyword>
<evidence type="ECO:0000313" key="2">
    <source>
        <dbReference type="Proteomes" id="UP000308600"/>
    </source>
</evidence>
<evidence type="ECO:0000313" key="1">
    <source>
        <dbReference type="EMBL" id="TFK64134.1"/>
    </source>
</evidence>
<reference evidence="1 2" key="1">
    <citation type="journal article" date="2019" name="Nat. Ecol. Evol.">
        <title>Megaphylogeny resolves global patterns of mushroom evolution.</title>
        <authorList>
            <person name="Varga T."/>
            <person name="Krizsan K."/>
            <person name="Foldi C."/>
            <person name="Dima B."/>
            <person name="Sanchez-Garcia M."/>
            <person name="Sanchez-Ramirez S."/>
            <person name="Szollosi G.J."/>
            <person name="Szarkandi J.G."/>
            <person name="Papp V."/>
            <person name="Albert L."/>
            <person name="Andreopoulos W."/>
            <person name="Angelini C."/>
            <person name="Antonin V."/>
            <person name="Barry K.W."/>
            <person name="Bougher N.L."/>
            <person name="Buchanan P."/>
            <person name="Buyck B."/>
            <person name="Bense V."/>
            <person name="Catcheside P."/>
            <person name="Chovatia M."/>
            <person name="Cooper J."/>
            <person name="Damon W."/>
            <person name="Desjardin D."/>
            <person name="Finy P."/>
            <person name="Geml J."/>
            <person name="Haridas S."/>
            <person name="Hughes K."/>
            <person name="Justo A."/>
            <person name="Karasinski D."/>
            <person name="Kautmanova I."/>
            <person name="Kiss B."/>
            <person name="Kocsube S."/>
            <person name="Kotiranta H."/>
            <person name="LaButti K.M."/>
            <person name="Lechner B.E."/>
            <person name="Liimatainen K."/>
            <person name="Lipzen A."/>
            <person name="Lukacs Z."/>
            <person name="Mihaltcheva S."/>
            <person name="Morgado L.N."/>
            <person name="Niskanen T."/>
            <person name="Noordeloos M.E."/>
            <person name="Ohm R.A."/>
            <person name="Ortiz-Santana B."/>
            <person name="Ovrebo C."/>
            <person name="Racz N."/>
            <person name="Riley R."/>
            <person name="Savchenko A."/>
            <person name="Shiryaev A."/>
            <person name="Soop K."/>
            <person name="Spirin V."/>
            <person name="Szebenyi C."/>
            <person name="Tomsovsky M."/>
            <person name="Tulloss R.E."/>
            <person name="Uehling J."/>
            <person name="Grigoriev I.V."/>
            <person name="Vagvolgyi C."/>
            <person name="Papp T."/>
            <person name="Martin F.M."/>
            <person name="Miettinen O."/>
            <person name="Hibbett D.S."/>
            <person name="Nagy L.G."/>
        </authorList>
    </citation>
    <scope>NUCLEOTIDE SEQUENCE [LARGE SCALE GENOMIC DNA]</scope>
    <source>
        <strain evidence="1 2">NL-1719</strain>
    </source>
</reference>
<dbReference type="EMBL" id="ML208488">
    <property type="protein sequence ID" value="TFK64134.1"/>
    <property type="molecule type" value="Genomic_DNA"/>
</dbReference>
<feature type="non-terminal residue" evidence="1">
    <location>
        <position position="1"/>
    </location>
</feature>
<name>A0ACD3AEV5_9AGAR</name>
<organism evidence="1 2">
    <name type="scientific">Pluteus cervinus</name>
    <dbReference type="NCBI Taxonomy" id="181527"/>
    <lineage>
        <taxon>Eukaryota</taxon>
        <taxon>Fungi</taxon>
        <taxon>Dikarya</taxon>
        <taxon>Basidiomycota</taxon>
        <taxon>Agaricomycotina</taxon>
        <taxon>Agaricomycetes</taxon>
        <taxon>Agaricomycetidae</taxon>
        <taxon>Agaricales</taxon>
        <taxon>Pluteineae</taxon>
        <taxon>Pluteaceae</taxon>
        <taxon>Pluteus</taxon>
    </lineage>
</organism>
<protein>
    <submittedName>
        <fullName evidence="1">Uncharacterized protein</fullName>
    </submittedName>
</protein>
<dbReference type="Proteomes" id="UP000308600">
    <property type="component" value="Unassembled WGS sequence"/>
</dbReference>
<sequence>MPITALPLEILLQVTAFLDKKSLLDLRLVSHSIHAPVTSIALRHISVPFHSLSASIYCPFIEGIHTSNLENNARYLCARMGYAMVTPNDAWFADVLETISLMTRLTSFSLLAGDGPKHWWNSTFSPKPQSPLQAKHDLLIKAVLHATSTGIPRDRIIDDDIGLTELILELVPGSRTLPNVSGFDKLKKLHVLRDLNTCPCGIRVIPSVAQPAPRIGQDISQIIEENPGLEYLAILNGCSHYTIPFNDILPLNSSATTSSGLLNQLTTLILRGVAMVPSSNGDNSLLPLTAVAQLRHVEVYSRQDHSPYTRLWNSLKAAKTELEILVTHQIDTSLINYLSSFSGLRVLEVYDLSASHDTDSSDIVRHFRDIVLRRHSTTLQTLILEPSGVVPVLDNWSFTRAGWGPALSRLTALETLCVPPKLDDVFSAASRPSDEFVPAIATLFSGMVEMVEDYPTLKTLEIHWYDQGYQDQWWMSKV</sequence>
<gene>
    <name evidence="1" type="ORF">BDN72DRAFT_963433</name>
</gene>
<accession>A0ACD3AEV5</accession>
<proteinExistence type="predicted"/>